<feature type="region of interest" description="Disordered" evidence="1">
    <location>
        <begin position="1"/>
        <end position="47"/>
    </location>
</feature>
<dbReference type="OrthoDB" id="4085451at2759"/>
<dbReference type="Proteomes" id="UP001150569">
    <property type="component" value="Unassembled WGS sequence"/>
</dbReference>
<evidence type="ECO:0000313" key="3">
    <source>
        <dbReference type="Proteomes" id="UP001150569"/>
    </source>
</evidence>
<organism evidence="2 3">
    <name type="scientific">Tieghemiomyces parasiticus</name>
    <dbReference type="NCBI Taxonomy" id="78921"/>
    <lineage>
        <taxon>Eukaryota</taxon>
        <taxon>Fungi</taxon>
        <taxon>Fungi incertae sedis</taxon>
        <taxon>Zoopagomycota</taxon>
        <taxon>Kickxellomycotina</taxon>
        <taxon>Dimargaritomycetes</taxon>
        <taxon>Dimargaritales</taxon>
        <taxon>Dimargaritaceae</taxon>
        <taxon>Tieghemiomyces</taxon>
    </lineage>
</organism>
<comment type="caution">
    <text evidence="2">The sequence shown here is derived from an EMBL/GenBank/DDBJ whole genome shotgun (WGS) entry which is preliminary data.</text>
</comment>
<gene>
    <name evidence="2" type="ORF">IWQ60_001215</name>
</gene>
<reference evidence="2" key="1">
    <citation type="submission" date="2022-07" db="EMBL/GenBank/DDBJ databases">
        <title>Phylogenomic reconstructions and comparative analyses of Kickxellomycotina fungi.</title>
        <authorList>
            <person name="Reynolds N.K."/>
            <person name="Stajich J.E."/>
            <person name="Barry K."/>
            <person name="Grigoriev I.V."/>
            <person name="Crous P."/>
            <person name="Smith M.E."/>
        </authorList>
    </citation>
    <scope>NUCLEOTIDE SEQUENCE</scope>
    <source>
        <strain evidence="2">RSA 861</strain>
    </source>
</reference>
<evidence type="ECO:0000313" key="2">
    <source>
        <dbReference type="EMBL" id="KAJ1929353.1"/>
    </source>
</evidence>
<proteinExistence type="predicted"/>
<dbReference type="EMBL" id="JANBPT010000037">
    <property type="protein sequence ID" value="KAJ1929353.1"/>
    <property type="molecule type" value="Genomic_DNA"/>
</dbReference>
<keyword evidence="3" id="KW-1185">Reference proteome</keyword>
<protein>
    <submittedName>
        <fullName evidence="2">Uncharacterized protein</fullName>
    </submittedName>
</protein>
<dbReference type="AlphaFoldDB" id="A0A9W8ADD4"/>
<feature type="region of interest" description="Disordered" evidence="1">
    <location>
        <begin position="74"/>
        <end position="108"/>
    </location>
</feature>
<accession>A0A9W8ADD4</accession>
<name>A0A9W8ADD4_9FUNG</name>
<sequence length="176" mass="19091">MGSIGSKAARHYPQAAATVKGKITRPTASNGPASYPATRPAPPVDESKLGANIEQERQINEQIRDNLGIFFRPQESHIPVKRTDGTKANHPHTAVNSLENRSPEDNVEQVRVRNKLNPGDIQALLADLKPEHGTGLPPAQLSAKYNVDENIVRTLGRYHSPTFIPPQPSSETPAAS</sequence>
<evidence type="ECO:0000256" key="1">
    <source>
        <dbReference type="SAM" id="MobiDB-lite"/>
    </source>
</evidence>